<evidence type="ECO:0000256" key="1">
    <source>
        <dbReference type="SAM" id="Phobius"/>
    </source>
</evidence>
<keyword evidence="1" id="KW-0472">Membrane</keyword>
<keyword evidence="1" id="KW-1133">Transmembrane helix</keyword>
<feature type="transmembrane region" description="Helical" evidence="1">
    <location>
        <begin position="36"/>
        <end position="56"/>
    </location>
</feature>
<dbReference type="Gene3D" id="1.10.3730.20">
    <property type="match status" value="1"/>
</dbReference>
<feature type="transmembrane region" description="Helical" evidence="1">
    <location>
        <begin position="68"/>
        <end position="87"/>
    </location>
</feature>
<dbReference type="EMBL" id="MN740907">
    <property type="protein sequence ID" value="QHU17446.1"/>
    <property type="molecule type" value="Genomic_DNA"/>
</dbReference>
<dbReference type="AlphaFoldDB" id="A0A6C0KJT9"/>
<dbReference type="InterPro" id="IPR037185">
    <property type="entry name" value="EmrE-like"/>
</dbReference>
<evidence type="ECO:0000313" key="2">
    <source>
        <dbReference type="EMBL" id="QHU17446.1"/>
    </source>
</evidence>
<name>A0A6C0KJT9_9ZZZZ</name>
<sequence length="123" mass="13562">MCCLYIVVMSLPQLTALTLVEIVGDYSLKEFANGGGWAYLATGVVGYIGVVVALIVNLQGSSILLVNNAWDGMSSLTESLFAYVVLGERFDHWSQYVGLVMIVVGLFLLKIPWKKSGFRLPRW</sequence>
<proteinExistence type="predicted"/>
<accession>A0A6C0KJT9</accession>
<dbReference type="SUPFAM" id="SSF103481">
    <property type="entry name" value="Multidrug resistance efflux transporter EmrE"/>
    <property type="match status" value="1"/>
</dbReference>
<keyword evidence="1" id="KW-0812">Transmembrane</keyword>
<evidence type="ECO:0008006" key="3">
    <source>
        <dbReference type="Google" id="ProtNLM"/>
    </source>
</evidence>
<organism evidence="2">
    <name type="scientific">viral metagenome</name>
    <dbReference type="NCBI Taxonomy" id="1070528"/>
    <lineage>
        <taxon>unclassified sequences</taxon>
        <taxon>metagenomes</taxon>
        <taxon>organismal metagenomes</taxon>
    </lineage>
</organism>
<reference evidence="2" key="1">
    <citation type="journal article" date="2020" name="Nature">
        <title>Giant virus diversity and host interactions through global metagenomics.</title>
        <authorList>
            <person name="Schulz F."/>
            <person name="Roux S."/>
            <person name="Paez-Espino D."/>
            <person name="Jungbluth S."/>
            <person name="Walsh D.A."/>
            <person name="Denef V.J."/>
            <person name="McMahon K.D."/>
            <person name="Konstantinidis K.T."/>
            <person name="Eloe-Fadrosh E.A."/>
            <person name="Kyrpides N.C."/>
            <person name="Woyke T."/>
        </authorList>
    </citation>
    <scope>NUCLEOTIDE SEQUENCE</scope>
    <source>
        <strain evidence="2">GVMAG-S-3300012000-57</strain>
    </source>
</reference>
<protein>
    <recommendedName>
        <fullName evidence="3">EamA domain-containing protein</fullName>
    </recommendedName>
</protein>
<feature type="transmembrane region" description="Helical" evidence="1">
    <location>
        <begin position="93"/>
        <end position="113"/>
    </location>
</feature>